<dbReference type="RefSeq" id="WP_093407690.1">
    <property type="nucleotide sequence ID" value="NZ_FOVL01000007.1"/>
</dbReference>
<gene>
    <name evidence="2" type="ORF">SAMN05660413_01436</name>
</gene>
<dbReference type="AlphaFoldDB" id="A0A1I4ZQ33"/>
<protein>
    <submittedName>
        <fullName evidence="2">ParE toxin of type II toxin-antitoxin system, parDE</fullName>
    </submittedName>
</protein>
<evidence type="ECO:0000313" key="2">
    <source>
        <dbReference type="EMBL" id="SFN52385.1"/>
    </source>
</evidence>
<dbReference type="STRING" id="287099.SAMN05660413_01436"/>
<accession>A0A1I4ZQ33</accession>
<dbReference type="InterPro" id="IPR007712">
    <property type="entry name" value="RelE/ParE_toxin"/>
</dbReference>
<keyword evidence="3" id="KW-1185">Reference proteome</keyword>
<dbReference type="EMBL" id="FOVL01000007">
    <property type="protein sequence ID" value="SFN52385.1"/>
    <property type="molecule type" value="Genomic_DNA"/>
</dbReference>
<evidence type="ECO:0000256" key="1">
    <source>
        <dbReference type="ARBA" id="ARBA00022649"/>
    </source>
</evidence>
<evidence type="ECO:0000313" key="3">
    <source>
        <dbReference type="Proteomes" id="UP000199153"/>
    </source>
</evidence>
<sequence length="97" mass="11790">MTFKLIIKEEAQLEIIEAFLYYEEKKVGLGGSFLDHLDSYFKWIKNYPFHFSEKRKPFREAVIKRFPYLIIYEVLENEVIVYSVFNTWQNPKSKLSR</sequence>
<dbReference type="OrthoDB" id="595476at2"/>
<dbReference type="Proteomes" id="UP000199153">
    <property type="component" value="Unassembled WGS sequence"/>
</dbReference>
<dbReference type="InterPro" id="IPR035093">
    <property type="entry name" value="RelE/ParE_toxin_dom_sf"/>
</dbReference>
<proteinExistence type="predicted"/>
<name>A0A1I4ZQ33_9FLAO</name>
<dbReference type="Gene3D" id="3.30.2310.20">
    <property type="entry name" value="RelE-like"/>
    <property type="match status" value="1"/>
</dbReference>
<keyword evidence="1" id="KW-1277">Toxin-antitoxin system</keyword>
<dbReference type="Pfam" id="PF05016">
    <property type="entry name" value="ParE_toxin"/>
    <property type="match status" value="1"/>
</dbReference>
<organism evidence="2 3">
    <name type="scientific">Salegentibacter flavus</name>
    <dbReference type="NCBI Taxonomy" id="287099"/>
    <lineage>
        <taxon>Bacteria</taxon>
        <taxon>Pseudomonadati</taxon>
        <taxon>Bacteroidota</taxon>
        <taxon>Flavobacteriia</taxon>
        <taxon>Flavobacteriales</taxon>
        <taxon>Flavobacteriaceae</taxon>
        <taxon>Salegentibacter</taxon>
    </lineage>
</organism>
<reference evidence="2 3" key="1">
    <citation type="submission" date="2016-10" db="EMBL/GenBank/DDBJ databases">
        <authorList>
            <person name="de Groot N.N."/>
        </authorList>
    </citation>
    <scope>NUCLEOTIDE SEQUENCE [LARGE SCALE GENOMIC DNA]</scope>
    <source>
        <strain evidence="2 3">DSM 17794</strain>
    </source>
</reference>